<protein>
    <submittedName>
        <fullName evidence="2">MarR family transcriptional regulator</fullName>
    </submittedName>
</protein>
<accession>A0A5B0GMN2</accession>
<dbReference type="PANTHER" id="PTHR33164:SF57">
    <property type="entry name" value="MARR-FAMILY TRANSCRIPTIONAL REGULATOR"/>
    <property type="match status" value="1"/>
</dbReference>
<sequence>MSHYSEDSFLPVQHILFALSKARNLLTAEMDVALAGTGVSSSHVGELLLLALGDARSSAELSRLLGINSGFVTRVVDRLERRGLVRRGRNSPDRRVVDLTLTEAGRHVAGRIAEIMPAVLNRRLSGFTPLEFATLCRLLGKLLDE</sequence>
<dbReference type="RefSeq" id="WP_149674306.1">
    <property type="nucleotide sequence ID" value="NZ_VTUZ01000033.1"/>
</dbReference>
<feature type="domain" description="HTH marR-type" evidence="1">
    <location>
        <begin position="12"/>
        <end position="144"/>
    </location>
</feature>
<name>A0A5B0GMN2_9BURK</name>
<gene>
    <name evidence="2" type="ORF">FVF58_35045</name>
</gene>
<comment type="caution">
    <text evidence="2">The sequence shown here is derived from an EMBL/GenBank/DDBJ whole genome shotgun (WGS) entry which is preliminary data.</text>
</comment>
<dbReference type="InterPro" id="IPR036390">
    <property type="entry name" value="WH_DNA-bd_sf"/>
</dbReference>
<reference evidence="2 3" key="1">
    <citation type="submission" date="2019-08" db="EMBL/GenBank/DDBJ databases">
        <title>Paraburkholderia sp. DCY113.</title>
        <authorList>
            <person name="Kang J."/>
        </authorList>
    </citation>
    <scope>NUCLEOTIDE SEQUENCE [LARGE SCALE GENOMIC DNA]</scope>
    <source>
        <strain evidence="2 3">DCY113</strain>
    </source>
</reference>
<dbReference type="InterPro" id="IPR039422">
    <property type="entry name" value="MarR/SlyA-like"/>
</dbReference>
<organism evidence="2 3">
    <name type="scientific">Paraburkholderia panacisoli</name>
    <dbReference type="NCBI Taxonomy" id="2603818"/>
    <lineage>
        <taxon>Bacteria</taxon>
        <taxon>Pseudomonadati</taxon>
        <taxon>Pseudomonadota</taxon>
        <taxon>Betaproteobacteria</taxon>
        <taxon>Burkholderiales</taxon>
        <taxon>Burkholderiaceae</taxon>
        <taxon>Paraburkholderia</taxon>
    </lineage>
</organism>
<keyword evidence="3" id="KW-1185">Reference proteome</keyword>
<dbReference type="GO" id="GO:0006950">
    <property type="term" value="P:response to stress"/>
    <property type="evidence" value="ECO:0007669"/>
    <property type="project" value="TreeGrafter"/>
</dbReference>
<dbReference type="PROSITE" id="PS50995">
    <property type="entry name" value="HTH_MARR_2"/>
    <property type="match status" value="1"/>
</dbReference>
<evidence type="ECO:0000313" key="2">
    <source>
        <dbReference type="EMBL" id="KAA1003688.1"/>
    </source>
</evidence>
<dbReference type="Proteomes" id="UP000325273">
    <property type="component" value="Unassembled WGS sequence"/>
</dbReference>
<evidence type="ECO:0000259" key="1">
    <source>
        <dbReference type="PROSITE" id="PS50995"/>
    </source>
</evidence>
<dbReference type="SUPFAM" id="SSF46785">
    <property type="entry name" value="Winged helix' DNA-binding domain"/>
    <property type="match status" value="1"/>
</dbReference>
<dbReference type="Gene3D" id="1.10.10.10">
    <property type="entry name" value="Winged helix-like DNA-binding domain superfamily/Winged helix DNA-binding domain"/>
    <property type="match status" value="1"/>
</dbReference>
<dbReference type="PANTHER" id="PTHR33164">
    <property type="entry name" value="TRANSCRIPTIONAL REGULATOR, MARR FAMILY"/>
    <property type="match status" value="1"/>
</dbReference>
<dbReference type="InterPro" id="IPR036388">
    <property type="entry name" value="WH-like_DNA-bd_sf"/>
</dbReference>
<evidence type="ECO:0000313" key="3">
    <source>
        <dbReference type="Proteomes" id="UP000325273"/>
    </source>
</evidence>
<dbReference type="PRINTS" id="PR00598">
    <property type="entry name" value="HTHMARR"/>
</dbReference>
<dbReference type="SMART" id="SM00347">
    <property type="entry name" value="HTH_MARR"/>
    <property type="match status" value="1"/>
</dbReference>
<proteinExistence type="predicted"/>
<dbReference type="GO" id="GO:0003700">
    <property type="term" value="F:DNA-binding transcription factor activity"/>
    <property type="evidence" value="ECO:0007669"/>
    <property type="project" value="InterPro"/>
</dbReference>
<dbReference type="Pfam" id="PF12802">
    <property type="entry name" value="MarR_2"/>
    <property type="match status" value="1"/>
</dbReference>
<dbReference type="EMBL" id="VTUZ01000033">
    <property type="protein sequence ID" value="KAA1003688.1"/>
    <property type="molecule type" value="Genomic_DNA"/>
</dbReference>
<dbReference type="InterPro" id="IPR000835">
    <property type="entry name" value="HTH_MarR-typ"/>
</dbReference>
<dbReference type="AlphaFoldDB" id="A0A5B0GMN2"/>